<dbReference type="SMART" id="SM00234">
    <property type="entry name" value="START"/>
    <property type="match status" value="1"/>
</dbReference>
<keyword evidence="11" id="KW-0446">Lipid-binding</keyword>
<comment type="subcellular location">
    <subcellularLocation>
        <location evidence="1">Cell projection</location>
        <location evidence="1">Cilium</location>
        <location evidence="1">Flagellum</location>
    </subcellularLocation>
    <subcellularLocation>
        <location evidence="3">Cytoplasm</location>
    </subcellularLocation>
    <subcellularLocation>
        <location evidence="2">Membrane</location>
    </subcellularLocation>
</comment>
<dbReference type="PANTHER" id="PTHR19308">
    <property type="entry name" value="PHOSPHATIDYLCHOLINE TRANSFER PROTEIN"/>
    <property type="match status" value="1"/>
</dbReference>
<evidence type="ECO:0000256" key="12">
    <source>
        <dbReference type="ARBA" id="ARBA00023136"/>
    </source>
</evidence>
<keyword evidence="8" id="KW-0007">Acetylation</keyword>
<organism evidence="19 20">
    <name type="scientific">Mytilus coruscus</name>
    <name type="common">Sea mussel</name>
    <dbReference type="NCBI Taxonomy" id="42192"/>
    <lineage>
        <taxon>Eukaryota</taxon>
        <taxon>Metazoa</taxon>
        <taxon>Spiralia</taxon>
        <taxon>Lophotrochozoa</taxon>
        <taxon>Mollusca</taxon>
        <taxon>Bivalvia</taxon>
        <taxon>Autobranchia</taxon>
        <taxon>Pteriomorphia</taxon>
        <taxon>Mytilida</taxon>
        <taxon>Mytiloidea</taxon>
        <taxon>Mytilidae</taxon>
        <taxon>Mytilinae</taxon>
        <taxon>Mytilus</taxon>
    </lineage>
</organism>
<dbReference type="GO" id="GO:0006869">
    <property type="term" value="P:lipid transport"/>
    <property type="evidence" value="ECO:0007669"/>
    <property type="project" value="UniProtKB-KW"/>
</dbReference>
<evidence type="ECO:0000256" key="16">
    <source>
        <dbReference type="ARBA" id="ARBA00080073"/>
    </source>
</evidence>
<dbReference type="SUPFAM" id="SSF55961">
    <property type="entry name" value="Bet v1-like"/>
    <property type="match status" value="1"/>
</dbReference>
<accession>A0A6J8BEK6</accession>
<protein>
    <recommendedName>
        <fullName evidence="14">START domain-containing protein 10</fullName>
    </recommendedName>
    <alternativeName>
        <fullName evidence="15">PCTP-like protein</fullName>
    </alternativeName>
    <alternativeName>
        <fullName evidence="16">StAR-related lipid transfer protein 10</fullName>
    </alternativeName>
</protein>
<evidence type="ECO:0000256" key="9">
    <source>
        <dbReference type="ARBA" id="ARBA00023055"/>
    </source>
</evidence>
<dbReference type="PROSITE" id="PS50848">
    <property type="entry name" value="START"/>
    <property type="match status" value="1"/>
</dbReference>
<dbReference type="InterPro" id="IPR051213">
    <property type="entry name" value="START_lipid_transfer"/>
</dbReference>
<keyword evidence="13" id="KW-0966">Cell projection</keyword>
<keyword evidence="9" id="KW-0445">Lipid transport</keyword>
<evidence type="ECO:0000256" key="7">
    <source>
        <dbReference type="ARBA" id="ARBA00022846"/>
    </source>
</evidence>
<dbReference type="FunFam" id="3.30.530.20:FF:000008">
    <property type="entry name" value="START domain containing 10"/>
    <property type="match status" value="1"/>
</dbReference>
<feature type="domain" description="START" evidence="18">
    <location>
        <begin position="23"/>
        <end position="206"/>
    </location>
</feature>
<evidence type="ECO:0000256" key="11">
    <source>
        <dbReference type="ARBA" id="ARBA00023121"/>
    </source>
</evidence>
<evidence type="ECO:0000256" key="4">
    <source>
        <dbReference type="ARBA" id="ARBA00022448"/>
    </source>
</evidence>
<keyword evidence="20" id="KW-1185">Reference proteome</keyword>
<evidence type="ECO:0000313" key="19">
    <source>
        <dbReference type="EMBL" id="CAC5381841.1"/>
    </source>
</evidence>
<dbReference type="InterPro" id="IPR002913">
    <property type="entry name" value="START_lipid-bd_dom"/>
</dbReference>
<sequence>MQSGEVKVAEDSDFKRFIELCVETEGWKQEYNKRNTSVHTKINDVSDFKMFKIKTTYTDVTAEVLYDVLHDPEYRKVWDHSMVEGYEICCINPNNDIGYYSMKCRPFKSRDFVTQRSWLDMGAQYCIINHSVNHQKALPKKGYIRGVSYLTGYLVRKMEGNKCQFTYVSQSDPKGKLPAWAVNKVTQIMAPKVITRIHKACLSYQKWKTTHNPTFKPWLNPEQMTLPRLNMADIKPLSEFNSLESLDESCMKEEDIGENDISDEDSSD</sequence>
<dbReference type="GO" id="GO:0008289">
    <property type="term" value="F:lipid binding"/>
    <property type="evidence" value="ECO:0007669"/>
    <property type="project" value="UniProtKB-KW"/>
</dbReference>
<keyword evidence="12" id="KW-0472">Membrane</keyword>
<keyword evidence="4" id="KW-0813">Transport</keyword>
<evidence type="ECO:0000256" key="2">
    <source>
        <dbReference type="ARBA" id="ARBA00004370"/>
    </source>
</evidence>
<evidence type="ECO:0000256" key="10">
    <source>
        <dbReference type="ARBA" id="ARBA00023069"/>
    </source>
</evidence>
<evidence type="ECO:0000256" key="1">
    <source>
        <dbReference type="ARBA" id="ARBA00004230"/>
    </source>
</evidence>
<evidence type="ECO:0000256" key="15">
    <source>
        <dbReference type="ARBA" id="ARBA00076937"/>
    </source>
</evidence>
<dbReference type="InterPro" id="IPR023393">
    <property type="entry name" value="START-like_dom_sf"/>
</dbReference>
<dbReference type="Pfam" id="PF01852">
    <property type="entry name" value="START"/>
    <property type="match status" value="1"/>
</dbReference>
<evidence type="ECO:0000313" key="20">
    <source>
        <dbReference type="Proteomes" id="UP000507470"/>
    </source>
</evidence>
<dbReference type="GO" id="GO:0016020">
    <property type="term" value="C:membrane"/>
    <property type="evidence" value="ECO:0007669"/>
    <property type="project" value="UniProtKB-SubCell"/>
</dbReference>
<reference evidence="19 20" key="1">
    <citation type="submission" date="2020-06" db="EMBL/GenBank/DDBJ databases">
        <authorList>
            <person name="Li R."/>
            <person name="Bekaert M."/>
        </authorList>
    </citation>
    <scope>NUCLEOTIDE SEQUENCE [LARGE SCALE GENOMIC DNA]</scope>
    <source>
        <strain evidence="20">wild</strain>
    </source>
</reference>
<evidence type="ECO:0000256" key="8">
    <source>
        <dbReference type="ARBA" id="ARBA00022990"/>
    </source>
</evidence>
<keyword evidence="5" id="KW-0963">Cytoplasm</keyword>
<feature type="region of interest" description="Disordered" evidence="17">
    <location>
        <begin position="249"/>
        <end position="268"/>
    </location>
</feature>
<evidence type="ECO:0000256" key="13">
    <source>
        <dbReference type="ARBA" id="ARBA00023273"/>
    </source>
</evidence>
<dbReference type="OrthoDB" id="5403181at2759"/>
<evidence type="ECO:0000256" key="17">
    <source>
        <dbReference type="SAM" id="MobiDB-lite"/>
    </source>
</evidence>
<dbReference type="Gene3D" id="3.30.530.20">
    <property type="match status" value="1"/>
</dbReference>
<evidence type="ECO:0000256" key="6">
    <source>
        <dbReference type="ARBA" id="ARBA00022553"/>
    </source>
</evidence>
<keyword evidence="7" id="KW-0282">Flagellum</keyword>
<evidence type="ECO:0000259" key="18">
    <source>
        <dbReference type="PROSITE" id="PS50848"/>
    </source>
</evidence>
<dbReference type="PANTHER" id="PTHR19308:SF14">
    <property type="entry name" value="START DOMAIN-CONTAINING PROTEIN"/>
    <property type="match status" value="1"/>
</dbReference>
<dbReference type="GO" id="GO:0031514">
    <property type="term" value="C:motile cilium"/>
    <property type="evidence" value="ECO:0007669"/>
    <property type="project" value="UniProtKB-SubCell"/>
</dbReference>
<gene>
    <name evidence="19" type="ORF">MCOR_17705</name>
</gene>
<evidence type="ECO:0000256" key="5">
    <source>
        <dbReference type="ARBA" id="ARBA00022490"/>
    </source>
</evidence>
<dbReference type="GO" id="GO:0005829">
    <property type="term" value="C:cytosol"/>
    <property type="evidence" value="ECO:0007669"/>
    <property type="project" value="UniProtKB-ARBA"/>
</dbReference>
<dbReference type="InterPro" id="IPR041951">
    <property type="entry name" value="STARD10_START"/>
</dbReference>
<dbReference type="Proteomes" id="UP000507470">
    <property type="component" value="Unassembled WGS sequence"/>
</dbReference>
<proteinExistence type="predicted"/>
<keyword evidence="6" id="KW-0597">Phosphoprotein</keyword>
<keyword evidence="10" id="KW-0969">Cilium</keyword>
<name>A0A6J8BEK6_MYTCO</name>
<feature type="compositionally biased region" description="Acidic residues" evidence="17">
    <location>
        <begin position="255"/>
        <end position="268"/>
    </location>
</feature>
<evidence type="ECO:0000256" key="3">
    <source>
        <dbReference type="ARBA" id="ARBA00004496"/>
    </source>
</evidence>
<dbReference type="AlphaFoldDB" id="A0A6J8BEK6"/>
<dbReference type="EMBL" id="CACVKT020003131">
    <property type="protein sequence ID" value="CAC5381841.1"/>
    <property type="molecule type" value="Genomic_DNA"/>
</dbReference>
<dbReference type="CDD" id="cd08871">
    <property type="entry name" value="START_STARD10-like"/>
    <property type="match status" value="1"/>
</dbReference>
<evidence type="ECO:0000256" key="14">
    <source>
        <dbReference type="ARBA" id="ARBA00070345"/>
    </source>
</evidence>